<evidence type="ECO:0008006" key="3">
    <source>
        <dbReference type="Google" id="ProtNLM"/>
    </source>
</evidence>
<keyword evidence="2" id="KW-1185">Reference proteome</keyword>
<evidence type="ECO:0000313" key="1">
    <source>
        <dbReference type="EMBL" id="PSB42363.1"/>
    </source>
</evidence>
<sequence length="288" mass="31685">MQRKSLAIATPVGSFKGAFAHGVLTALEEAGIVADAYAAASSSVIPASWAAIGRAKDLGINYWLAGLSALELPQQNMSKVVQRGIRVFSKQLRQDLYQPQTPTLFIATNAVINPTAAAHTQTPLAQDLGKRLLRASVQKDRSWVDANLRFTLFSTHHSDSHHRITPTNYPAVAYASSRIMHAWEIPAWIDGKPYVDAAYTCLCPVLAMVAEGYQETIAIANEPGTMYRDMFHIEQIPSHLHGIPIHVIRPDVHLKQLGVDFTKATPDGLVAVYRHGRDKGAEFVSKWR</sequence>
<comment type="caution">
    <text evidence="1">The sequence shown here is derived from an EMBL/GenBank/DDBJ whole genome shotgun (WGS) entry which is preliminary data.</text>
</comment>
<protein>
    <recommendedName>
        <fullName evidence="3">PNPLA domain-containing protein</fullName>
    </recommendedName>
</protein>
<dbReference type="AlphaFoldDB" id="A0A2T1FBH2"/>
<dbReference type="OrthoDB" id="9342532at2"/>
<dbReference type="RefSeq" id="WP_106312191.1">
    <property type="nucleotide sequence ID" value="NZ_PVWO01000588.1"/>
</dbReference>
<organism evidence="1 2">
    <name type="scientific">Chamaesiphon polymorphus CCALA 037</name>
    <dbReference type="NCBI Taxonomy" id="2107692"/>
    <lineage>
        <taxon>Bacteria</taxon>
        <taxon>Bacillati</taxon>
        <taxon>Cyanobacteriota</taxon>
        <taxon>Cyanophyceae</taxon>
        <taxon>Gomontiellales</taxon>
        <taxon>Chamaesiphonaceae</taxon>
        <taxon>Chamaesiphon</taxon>
    </lineage>
</organism>
<reference evidence="1 2" key="1">
    <citation type="submission" date="2018-03" db="EMBL/GenBank/DDBJ databases">
        <title>The ancient ancestry and fast evolution of plastids.</title>
        <authorList>
            <person name="Moore K.R."/>
            <person name="Magnabosco C."/>
            <person name="Momper L."/>
            <person name="Gold D.A."/>
            <person name="Bosak T."/>
            <person name="Fournier G.P."/>
        </authorList>
    </citation>
    <scope>NUCLEOTIDE SEQUENCE [LARGE SCALE GENOMIC DNA]</scope>
    <source>
        <strain evidence="1 2">CCALA 037</strain>
    </source>
</reference>
<dbReference type="InterPro" id="IPR016035">
    <property type="entry name" value="Acyl_Trfase/lysoPLipase"/>
</dbReference>
<accession>A0A2T1FBH2</accession>
<dbReference type="EMBL" id="PVWO01000588">
    <property type="protein sequence ID" value="PSB42363.1"/>
    <property type="molecule type" value="Genomic_DNA"/>
</dbReference>
<proteinExistence type="predicted"/>
<name>A0A2T1FBH2_9CYAN</name>
<evidence type="ECO:0000313" key="2">
    <source>
        <dbReference type="Proteomes" id="UP000238937"/>
    </source>
</evidence>
<dbReference type="SUPFAM" id="SSF52151">
    <property type="entry name" value="FabD/lysophospholipase-like"/>
    <property type="match status" value="1"/>
</dbReference>
<gene>
    <name evidence="1" type="ORF">C7B77_26770</name>
</gene>
<dbReference type="Proteomes" id="UP000238937">
    <property type="component" value="Unassembled WGS sequence"/>
</dbReference>